<feature type="transmembrane region" description="Helical" evidence="13">
    <location>
        <begin position="245"/>
        <end position="264"/>
    </location>
</feature>
<gene>
    <name evidence="15" type="ORF">SAMN05216352_103146</name>
</gene>
<dbReference type="PANTHER" id="PTHR43163">
    <property type="entry name" value="DIPEPTIDE TRANSPORT SYSTEM PERMEASE PROTEIN DPPB-RELATED"/>
    <property type="match status" value="1"/>
</dbReference>
<keyword evidence="9 13" id="KW-0472">Membrane</keyword>
<evidence type="ECO:0000256" key="1">
    <source>
        <dbReference type="ARBA" id="ARBA00004651"/>
    </source>
</evidence>
<accession>A0A1G8FYP4</accession>
<evidence type="ECO:0000313" key="16">
    <source>
        <dbReference type="Proteomes" id="UP000199017"/>
    </source>
</evidence>
<evidence type="ECO:0000256" key="12">
    <source>
        <dbReference type="ARBA" id="ARBA00044774"/>
    </source>
</evidence>
<dbReference type="InterPro" id="IPR050045">
    <property type="entry name" value="Opp2B"/>
</dbReference>
<feature type="transmembrane region" description="Helical" evidence="13">
    <location>
        <begin position="136"/>
        <end position="159"/>
    </location>
</feature>
<dbReference type="InterPro" id="IPR035906">
    <property type="entry name" value="MetI-like_sf"/>
</dbReference>
<keyword evidence="4" id="KW-0533">Nickel</keyword>
<dbReference type="EMBL" id="FNDU01000003">
    <property type="protein sequence ID" value="SDH87237.1"/>
    <property type="molecule type" value="Genomic_DNA"/>
</dbReference>
<dbReference type="Proteomes" id="UP000199017">
    <property type="component" value="Unassembled WGS sequence"/>
</dbReference>
<sequence length="311" mass="33731">MKAVSRRIISFLLFVWIFSTISFLLISLSPGDPATTILRAEDVSVTEEQLEQVREDLGLNDPVWKQYVQWLGSFLLLDWGESYVTQEPALEMLLQAFPATLYLSAGAFIVAMGTAIPIGVSAAVHRGTWVDSGARLLSVAGASVPNFLLGLFFIQVFAVQLGWLPSIGSGTWWHLVLPSFTLGIGMSSFYIRLIRSSFLEAMAEPSLAAVSIRGVSKRRTRWGYIFRAALVPVFSVLGVSISSLIGGTVVIEVVFGFPGVGSLIVDSITRRDIPVIQCYTILMVAGVTFIQLMSDGMLRLLGPSSHGGGSH</sequence>
<feature type="transmembrane region" description="Helical" evidence="13">
    <location>
        <begin position="276"/>
        <end position="294"/>
    </location>
</feature>
<dbReference type="GO" id="GO:0015099">
    <property type="term" value="F:nickel cation transmembrane transporter activity"/>
    <property type="evidence" value="ECO:0007669"/>
    <property type="project" value="InterPro"/>
</dbReference>
<dbReference type="AlphaFoldDB" id="A0A1G8FYP4"/>
<dbReference type="NCBIfam" id="NF045470">
    <property type="entry name" value="Opp2B"/>
    <property type="match status" value="1"/>
</dbReference>
<dbReference type="InterPro" id="IPR045621">
    <property type="entry name" value="BPD_transp_1_N"/>
</dbReference>
<evidence type="ECO:0000256" key="10">
    <source>
        <dbReference type="ARBA" id="ARBA00024202"/>
    </source>
</evidence>
<evidence type="ECO:0000256" key="4">
    <source>
        <dbReference type="ARBA" id="ARBA00022596"/>
    </source>
</evidence>
<feature type="transmembrane region" description="Helical" evidence="13">
    <location>
        <begin position="171"/>
        <end position="191"/>
    </location>
</feature>
<dbReference type="PROSITE" id="PS50928">
    <property type="entry name" value="ABC_TM1"/>
    <property type="match status" value="1"/>
</dbReference>
<evidence type="ECO:0000256" key="9">
    <source>
        <dbReference type="ARBA" id="ARBA00023136"/>
    </source>
</evidence>
<dbReference type="Pfam" id="PF00528">
    <property type="entry name" value="BPD_transp_1"/>
    <property type="match status" value="1"/>
</dbReference>
<dbReference type="Gene3D" id="1.10.3720.10">
    <property type="entry name" value="MetI-like"/>
    <property type="match status" value="1"/>
</dbReference>
<dbReference type="GO" id="GO:0005886">
    <property type="term" value="C:plasma membrane"/>
    <property type="evidence" value="ECO:0007669"/>
    <property type="project" value="UniProtKB-SubCell"/>
</dbReference>
<evidence type="ECO:0000256" key="13">
    <source>
        <dbReference type="RuleBase" id="RU363032"/>
    </source>
</evidence>
<dbReference type="STRING" id="930129.SAMN05216352_103146"/>
<feature type="transmembrane region" description="Helical" evidence="13">
    <location>
        <begin position="222"/>
        <end position="239"/>
    </location>
</feature>
<dbReference type="SUPFAM" id="SSF161098">
    <property type="entry name" value="MetI-like"/>
    <property type="match status" value="1"/>
</dbReference>
<evidence type="ECO:0000256" key="2">
    <source>
        <dbReference type="ARBA" id="ARBA00022448"/>
    </source>
</evidence>
<comment type="subcellular location">
    <subcellularLocation>
        <location evidence="1 13">Cell membrane</location>
        <topology evidence="1 13">Multi-pass membrane protein</topology>
    </subcellularLocation>
</comment>
<evidence type="ECO:0000256" key="3">
    <source>
        <dbReference type="ARBA" id="ARBA00022475"/>
    </source>
</evidence>
<feature type="transmembrane region" description="Helical" evidence="13">
    <location>
        <begin position="7"/>
        <end position="28"/>
    </location>
</feature>
<feature type="transmembrane region" description="Helical" evidence="13">
    <location>
        <begin position="101"/>
        <end position="124"/>
    </location>
</feature>
<keyword evidence="6 13" id="KW-1133">Transmembrane helix</keyword>
<dbReference type="OrthoDB" id="9773683at2"/>
<keyword evidence="16" id="KW-1185">Reference proteome</keyword>
<evidence type="ECO:0000259" key="14">
    <source>
        <dbReference type="PROSITE" id="PS50928"/>
    </source>
</evidence>
<keyword evidence="3" id="KW-1003">Cell membrane</keyword>
<evidence type="ECO:0000256" key="7">
    <source>
        <dbReference type="ARBA" id="ARBA00023065"/>
    </source>
</evidence>
<evidence type="ECO:0000313" key="15">
    <source>
        <dbReference type="EMBL" id="SDH87237.1"/>
    </source>
</evidence>
<dbReference type="CDD" id="cd06261">
    <property type="entry name" value="TM_PBP2"/>
    <property type="match status" value="1"/>
</dbReference>
<keyword evidence="7" id="KW-0406">Ion transport</keyword>
<dbReference type="RefSeq" id="WP_091582515.1">
    <property type="nucleotide sequence ID" value="NZ_FNDU01000003.1"/>
</dbReference>
<dbReference type="PANTHER" id="PTHR43163:SF6">
    <property type="entry name" value="DIPEPTIDE TRANSPORT SYSTEM PERMEASE PROTEIN DPPB-RELATED"/>
    <property type="match status" value="1"/>
</dbReference>
<evidence type="ECO:0000256" key="5">
    <source>
        <dbReference type="ARBA" id="ARBA00022692"/>
    </source>
</evidence>
<dbReference type="Pfam" id="PF19300">
    <property type="entry name" value="BPD_transp_1_N"/>
    <property type="match status" value="1"/>
</dbReference>
<name>A0A1G8FYP4_9BACI</name>
<keyword evidence="8" id="KW-0921">Nickel transport</keyword>
<feature type="domain" description="ABC transmembrane type-1" evidence="14">
    <location>
        <begin position="97"/>
        <end position="294"/>
    </location>
</feature>
<keyword evidence="5 13" id="KW-0812">Transmembrane</keyword>
<evidence type="ECO:0000256" key="6">
    <source>
        <dbReference type="ARBA" id="ARBA00022989"/>
    </source>
</evidence>
<protein>
    <recommendedName>
        <fullName evidence="12">Nickel import system permease protein NikB</fullName>
    </recommendedName>
</protein>
<keyword evidence="2 13" id="KW-0813">Transport</keyword>
<organism evidence="15 16">
    <name type="scientific">Alteribacillus bidgolensis</name>
    <dbReference type="NCBI Taxonomy" id="930129"/>
    <lineage>
        <taxon>Bacteria</taxon>
        <taxon>Bacillati</taxon>
        <taxon>Bacillota</taxon>
        <taxon>Bacilli</taxon>
        <taxon>Bacillales</taxon>
        <taxon>Bacillaceae</taxon>
        <taxon>Alteribacillus</taxon>
    </lineage>
</organism>
<evidence type="ECO:0000256" key="11">
    <source>
        <dbReference type="ARBA" id="ARBA00038669"/>
    </source>
</evidence>
<reference evidence="15 16" key="1">
    <citation type="submission" date="2016-10" db="EMBL/GenBank/DDBJ databases">
        <authorList>
            <person name="de Groot N.N."/>
        </authorList>
    </citation>
    <scope>NUCLEOTIDE SEQUENCE [LARGE SCALE GENOMIC DNA]</scope>
    <source>
        <strain evidence="16">P4B,CCM 7963,CECT 7998,DSM 25260,IBRC-M 10614,KCTC 13821</strain>
    </source>
</reference>
<comment type="subunit">
    <text evidence="11">The complex is composed of two ATP-binding proteins (NikD and NikE), two transmembrane proteins (NikB and NikC) and a solute-binding protein (NikA).</text>
</comment>
<comment type="similarity">
    <text evidence="10">Belongs to the binding-protein-dependent transport system permease family. OppBC subfamily.</text>
</comment>
<proteinExistence type="inferred from homology"/>
<evidence type="ECO:0000256" key="8">
    <source>
        <dbReference type="ARBA" id="ARBA00023112"/>
    </source>
</evidence>
<dbReference type="InterPro" id="IPR000515">
    <property type="entry name" value="MetI-like"/>
</dbReference>